<name>E3HE30_ILYPC</name>
<dbReference type="AlphaFoldDB" id="E3HE30"/>
<protein>
    <recommendedName>
        <fullName evidence="3">CopG domain protein DNA-binding domain protein</fullName>
    </recommendedName>
</protein>
<reference evidence="1 2" key="1">
    <citation type="journal article" date="2010" name="Stand. Genomic Sci.">
        <title>Complete genome sequence of Ilyobacter polytropus type strain (CuHbu1).</title>
        <authorList>
            <person name="Sikorski J."/>
            <person name="Chertkov O."/>
            <person name="Lapidus A."/>
            <person name="Nolan M."/>
            <person name="Lucas S."/>
            <person name="Del Rio T.G."/>
            <person name="Tice H."/>
            <person name="Cheng J.F."/>
            <person name="Tapia R."/>
            <person name="Han C."/>
            <person name="Goodwin L."/>
            <person name="Pitluck S."/>
            <person name="Liolios K."/>
            <person name="Ivanova N."/>
            <person name="Mavromatis K."/>
            <person name="Mikhailova N."/>
            <person name="Pati A."/>
            <person name="Chen A."/>
            <person name="Palaniappan K."/>
            <person name="Land M."/>
            <person name="Hauser L."/>
            <person name="Chang Y.J."/>
            <person name="Jeffries C.D."/>
            <person name="Brambilla E."/>
            <person name="Yasawong M."/>
            <person name="Rohde M."/>
            <person name="Pukall R."/>
            <person name="Spring S."/>
            <person name="Goker M."/>
            <person name="Woyke T."/>
            <person name="Bristow J."/>
            <person name="Eisen J.A."/>
            <person name="Markowitz V."/>
            <person name="Hugenholtz P."/>
            <person name="Kyrpides N.C."/>
            <person name="Klenk H.P."/>
        </authorList>
    </citation>
    <scope>NUCLEOTIDE SEQUENCE [LARGE SCALE GENOMIC DNA]</scope>
    <source>
        <strain evidence="2">ATCC 51220 / DSM 2926 / LMG 16218 / CuHBu1</strain>
        <plasmid evidence="2">pILYOP02</plasmid>
    </source>
</reference>
<proteinExistence type="predicted"/>
<dbReference type="Pfam" id="PF21983">
    <property type="entry name" value="NikA-like"/>
    <property type="match status" value="1"/>
</dbReference>
<dbReference type="eggNOG" id="COG0864">
    <property type="taxonomic scope" value="Bacteria"/>
</dbReference>
<geneLocation type="plasmid" evidence="1 2">
    <name>pILYOP02</name>
</geneLocation>
<evidence type="ECO:0008006" key="3">
    <source>
        <dbReference type="Google" id="ProtNLM"/>
    </source>
</evidence>
<evidence type="ECO:0000313" key="2">
    <source>
        <dbReference type="Proteomes" id="UP000006875"/>
    </source>
</evidence>
<organism evidence="1 2">
    <name type="scientific">Ilyobacter polytropus (strain ATCC 51220 / DSM 2926 / LMG 16218 / CuHBu1)</name>
    <dbReference type="NCBI Taxonomy" id="572544"/>
    <lineage>
        <taxon>Bacteria</taxon>
        <taxon>Fusobacteriati</taxon>
        <taxon>Fusobacteriota</taxon>
        <taxon>Fusobacteriia</taxon>
        <taxon>Fusobacteriales</taxon>
        <taxon>Fusobacteriaceae</taxon>
        <taxon>Ilyobacter</taxon>
    </lineage>
</organism>
<keyword evidence="1" id="KW-0614">Plasmid</keyword>
<dbReference type="KEGG" id="ipo:Ilyop_2898"/>
<accession>E3HE30</accession>
<dbReference type="RefSeq" id="WP_013389294.1">
    <property type="nucleotide sequence ID" value="NC_014634.1"/>
</dbReference>
<dbReference type="Proteomes" id="UP000006875">
    <property type="component" value="Plasmid pILYOP02"/>
</dbReference>
<keyword evidence="2" id="KW-1185">Reference proteome</keyword>
<sequence>MPQAFKRHNILFSDEEWELITDKAKELKISVSEFIRKTMAKEIQERENQDLLNYINQNCEFVSPEEEKDIMLLLEDIDLNDDSDGVEVTVDDILQG</sequence>
<dbReference type="InterPro" id="IPR053842">
    <property type="entry name" value="NikA-like"/>
</dbReference>
<evidence type="ECO:0000313" key="1">
    <source>
        <dbReference type="EMBL" id="ADO84642.1"/>
    </source>
</evidence>
<dbReference type="EMBL" id="CP002283">
    <property type="protein sequence ID" value="ADO84642.1"/>
    <property type="molecule type" value="Genomic_DNA"/>
</dbReference>
<dbReference type="OrthoDB" id="95678at2"/>
<dbReference type="HOGENOM" id="CLU_180090_1_1_0"/>
<gene>
    <name evidence="1" type="ordered locus">Ilyop_2898</name>
</gene>